<dbReference type="Proteomes" id="UP000184240">
    <property type="component" value="Unassembled WGS sequence"/>
</dbReference>
<protein>
    <recommendedName>
        <fullName evidence="6">DUF2490 domain-containing protein</fullName>
    </recommendedName>
</protein>
<keyword evidence="5" id="KW-1185">Reference proteome</keyword>
<evidence type="ECO:0000313" key="3">
    <source>
        <dbReference type="EMBL" id="SHI04041.1"/>
    </source>
</evidence>
<evidence type="ECO:0000256" key="1">
    <source>
        <dbReference type="SAM" id="SignalP"/>
    </source>
</evidence>
<organism evidence="3 4">
    <name type="scientific">Leeuwenhoekiella palythoae</name>
    <dbReference type="NCBI Taxonomy" id="573501"/>
    <lineage>
        <taxon>Bacteria</taxon>
        <taxon>Pseudomonadati</taxon>
        <taxon>Bacteroidota</taxon>
        <taxon>Flavobacteriia</taxon>
        <taxon>Flavobacteriales</taxon>
        <taxon>Flavobacteriaceae</taxon>
        <taxon>Leeuwenhoekiella</taxon>
    </lineage>
</organism>
<evidence type="ECO:0000313" key="5">
    <source>
        <dbReference type="Proteomes" id="UP000290037"/>
    </source>
</evidence>
<keyword evidence="1" id="KW-0732">Signal</keyword>
<sequence length="238" mass="27760">MHRKTRSFYLTFLLVTTSFLLSSESNAQRGNHELGGWYMYFFETDFGQSNFGIMGDVQHRSFNVAHDFQQFILRAGLSYKFKNSSFRAVAGYSFFNSGTFGPSNAQLIENRLYQDLIWTNALFEGRIALLHRIRIEERFIENQDFRSRYRYFLNAKLPLNAKAMGPKTFFAWTAAEIFVNGEKNIGNGQSVNLYDRTWLFGGLGYQFSKSLRSELSYMREITENQTKGQLILSFFHTF</sequence>
<accession>A0A1M5XW35</accession>
<name>A0A1M5XW35_9FLAO</name>
<evidence type="ECO:0000313" key="4">
    <source>
        <dbReference type="Proteomes" id="UP000184240"/>
    </source>
</evidence>
<gene>
    <name evidence="2" type="ORF">DSM01_1052</name>
    <name evidence="3" type="ORF">SAMN04487999_1757</name>
</gene>
<dbReference type="RefSeq" id="WP_072982300.1">
    <property type="nucleotide sequence ID" value="NZ_FQXT01000003.1"/>
</dbReference>
<dbReference type="Pfam" id="PF10677">
    <property type="entry name" value="DUF2490"/>
    <property type="match status" value="1"/>
</dbReference>
<evidence type="ECO:0000313" key="2">
    <source>
        <dbReference type="EMBL" id="RXG30302.1"/>
    </source>
</evidence>
<proteinExistence type="predicted"/>
<reference evidence="3" key="1">
    <citation type="submission" date="2016-11" db="EMBL/GenBank/DDBJ databases">
        <authorList>
            <person name="Jaros S."/>
            <person name="Januszkiewicz K."/>
            <person name="Wedrychowicz H."/>
        </authorList>
    </citation>
    <scope>NUCLEOTIDE SEQUENCE [LARGE SCALE GENOMIC DNA]</scope>
    <source>
        <strain evidence="3">DSM 19859</strain>
    </source>
</reference>
<dbReference type="InterPro" id="IPR019619">
    <property type="entry name" value="DUF2490"/>
</dbReference>
<reference evidence="2 5" key="3">
    <citation type="submission" date="2018-07" db="EMBL/GenBank/DDBJ databases">
        <title>Leeuwenhoekiella genomics.</title>
        <authorList>
            <person name="Tahon G."/>
            <person name="Willems A."/>
        </authorList>
    </citation>
    <scope>NUCLEOTIDE SEQUENCE [LARGE SCALE GENOMIC DNA]</scope>
    <source>
        <strain evidence="2 5">LMG 24856</strain>
    </source>
</reference>
<feature type="chain" id="PRO_5012522497" description="DUF2490 domain-containing protein" evidence="1">
    <location>
        <begin position="28"/>
        <end position="238"/>
    </location>
</feature>
<dbReference type="AlphaFoldDB" id="A0A1M5XW35"/>
<reference evidence="4" key="2">
    <citation type="submission" date="2016-11" db="EMBL/GenBank/DDBJ databases">
        <authorList>
            <person name="Varghese N."/>
            <person name="Submissions S."/>
        </authorList>
    </citation>
    <scope>NUCLEOTIDE SEQUENCE [LARGE SCALE GENOMIC DNA]</scope>
    <source>
        <strain evidence="4">DSM 19859</strain>
    </source>
</reference>
<dbReference type="Proteomes" id="UP000290037">
    <property type="component" value="Unassembled WGS sequence"/>
</dbReference>
<dbReference type="SUPFAM" id="SSF56935">
    <property type="entry name" value="Porins"/>
    <property type="match status" value="1"/>
</dbReference>
<feature type="signal peptide" evidence="1">
    <location>
        <begin position="1"/>
        <end position="27"/>
    </location>
</feature>
<dbReference type="EMBL" id="FQXT01000003">
    <property type="protein sequence ID" value="SHI04041.1"/>
    <property type="molecule type" value="Genomic_DNA"/>
</dbReference>
<dbReference type="STRING" id="573501.SAMN04487999_1757"/>
<dbReference type="OrthoDB" id="1118734at2"/>
<dbReference type="EMBL" id="QOVN01000002">
    <property type="protein sequence ID" value="RXG30302.1"/>
    <property type="molecule type" value="Genomic_DNA"/>
</dbReference>
<evidence type="ECO:0008006" key="6">
    <source>
        <dbReference type="Google" id="ProtNLM"/>
    </source>
</evidence>